<evidence type="ECO:0000256" key="2">
    <source>
        <dbReference type="SAM" id="Phobius"/>
    </source>
</evidence>
<sequence>METELLPYRPTHKISIEFKAGGLQYRIIDTEYPINNNEKLSPQLPELCAFHASVPASSITDIKIHEYKRYPKVKLPEFDHKDPKKGEYWLCAIDGFDHPRVFRREAGGWQIGNEIAEQFMGRREIKALSRLYTQREVFDVKSLYRLSQNTVKQLRTKLSSIEKRAEKKAKRERVIDYIFCIVALAVVLSHFVRGG</sequence>
<evidence type="ECO:0000256" key="1">
    <source>
        <dbReference type="SAM" id="Coils"/>
    </source>
</evidence>
<protein>
    <submittedName>
        <fullName evidence="3">Uncharacterized protein</fullName>
    </submittedName>
</protein>
<feature type="transmembrane region" description="Helical" evidence="2">
    <location>
        <begin position="174"/>
        <end position="192"/>
    </location>
</feature>
<dbReference type="AlphaFoldDB" id="A0A8B3EGN3"/>
<name>A0A8B3EGN3_VIBHA</name>
<keyword evidence="2" id="KW-0812">Transmembrane</keyword>
<keyword evidence="2" id="KW-1133">Transmembrane helix</keyword>
<evidence type="ECO:0000313" key="3">
    <source>
        <dbReference type="EMBL" id="RIW17829.1"/>
    </source>
</evidence>
<organism evidence="3 4">
    <name type="scientific">Vibrio harveyi</name>
    <name type="common">Beneckea harveyi</name>
    <dbReference type="NCBI Taxonomy" id="669"/>
    <lineage>
        <taxon>Bacteria</taxon>
        <taxon>Pseudomonadati</taxon>
        <taxon>Pseudomonadota</taxon>
        <taxon>Gammaproteobacteria</taxon>
        <taxon>Vibrionales</taxon>
        <taxon>Vibrionaceae</taxon>
        <taxon>Vibrio</taxon>
    </lineage>
</organism>
<keyword evidence="2" id="KW-0472">Membrane</keyword>
<evidence type="ECO:0000313" key="4">
    <source>
        <dbReference type="Proteomes" id="UP000253437"/>
    </source>
</evidence>
<reference evidence="3 4" key="1">
    <citation type="submission" date="2018-08" db="EMBL/GenBank/DDBJ databases">
        <title>Vibrio harveyi strains pathogenic to white snook Centropomus viridis Lockington (1877) and potential probiotic bacteria.</title>
        <authorList>
            <person name="Soto-Rodriguez S."/>
            <person name="Gomez-Gil B."/>
            <person name="Lozano-Olvera R."/>
        </authorList>
    </citation>
    <scope>NUCLEOTIDE SEQUENCE [LARGE SCALE GENOMIC DNA]</scope>
    <source>
        <strain evidence="3 4">CAIM 1508</strain>
    </source>
</reference>
<proteinExistence type="predicted"/>
<comment type="caution">
    <text evidence="3">The sequence shown here is derived from an EMBL/GenBank/DDBJ whole genome shotgun (WGS) entry which is preliminary data.</text>
</comment>
<keyword evidence="1" id="KW-0175">Coiled coil</keyword>
<accession>A0A8B3EGN3</accession>
<feature type="coiled-coil region" evidence="1">
    <location>
        <begin position="144"/>
        <end position="171"/>
    </location>
</feature>
<gene>
    <name evidence="3" type="ORF">DS957_003405</name>
</gene>
<dbReference type="EMBL" id="QOUW02000007">
    <property type="protein sequence ID" value="RIW17829.1"/>
    <property type="molecule type" value="Genomic_DNA"/>
</dbReference>
<dbReference type="Proteomes" id="UP000253437">
    <property type="component" value="Unassembled WGS sequence"/>
</dbReference>
<dbReference type="RefSeq" id="WP_114091657.1">
    <property type="nucleotide sequence ID" value="NZ_QOUW02000007.1"/>
</dbReference>